<protein>
    <submittedName>
        <fullName evidence="2">Redoxin</fullName>
    </submittedName>
</protein>
<proteinExistence type="predicted"/>
<accession>A0A2S7WKS1</accession>
<dbReference type="InterPro" id="IPR050553">
    <property type="entry name" value="Thioredoxin_ResA/DsbE_sf"/>
</dbReference>
<evidence type="ECO:0000313" key="2">
    <source>
        <dbReference type="EMBL" id="PQJ78207.1"/>
    </source>
</evidence>
<reference evidence="2 3" key="1">
    <citation type="submission" date="2016-12" db="EMBL/GenBank/DDBJ databases">
        <title>Trade-off between light-utilization and light-protection in marine flavobacteria.</title>
        <authorList>
            <person name="Kumagai Y."/>
            <person name="Yoshizawa S."/>
            <person name="Kogure K."/>
            <person name="Iwasaki W."/>
        </authorList>
    </citation>
    <scope>NUCLEOTIDE SEQUENCE [LARGE SCALE GENOMIC DNA]</scope>
    <source>
        <strain evidence="2 3">NBRC 108759</strain>
    </source>
</reference>
<feature type="domain" description="Thioredoxin" evidence="1">
    <location>
        <begin position="238"/>
        <end position="404"/>
    </location>
</feature>
<gene>
    <name evidence="2" type="ORF">BTO18_02925</name>
</gene>
<dbReference type="GO" id="GO:0016209">
    <property type="term" value="F:antioxidant activity"/>
    <property type="evidence" value="ECO:0007669"/>
    <property type="project" value="InterPro"/>
</dbReference>
<dbReference type="OrthoDB" id="616241at2"/>
<organism evidence="2 3">
    <name type="scientific">Polaribacter porphyrae</name>
    <dbReference type="NCBI Taxonomy" id="1137780"/>
    <lineage>
        <taxon>Bacteria</taxon>
        <taxon>Pseudomonadati</taxon>
        <taxon>Bacteroidota</taxon>
        <taxon>Flavobacteriia</taxon>
        <taxon>Flavobacteriales</taxon>
        <taxon>Flavobacteriaceae</taxon>
    </lineage>
</organism>
<dbReference type="InterPro" id="IPR000866">
    <property type="entry name" value="AhpC/TSA"/>
</dbReference>
<dbReference type="PANTHER" id="PTHR42852:SF13">
    <property type="entry name" value="PROTEIN DIPZ"/>
    <property type="match status" value="1"/>
</dbReference>
<dbReference type="PROSITE" id="PS51257">
    <property type="entry name" value="PROKAR_LIPOPROTEIN"/>
    <property type="match status" value="1"/>
</dbReference>
<comment type="caution">
    <text evidence="2">The sequence shown here is derived from an EMBL/GenBank/DDBJ whole genome shotgun (WGS) entry which is preliminary data.</text>
</comment>
<sequence length="407" mass="46742">MRFLVLIFSVLLFISCGKEKILTLQKGNYRAVLEVKDNQKLPFIFKVENDSLLTIFNADEKIIVDEISYFNDSIKIQTPVFEGYIIAKIKESGNLEGFFIKPSLDRVVDFRATPQTKNRFNNTTNKSTTNISGSWQTVFSQNTDSSYIAKGIFNQRNQKVTGTFRTTTGDYRYLEGIVDGDSLKLSTFDGAHAFLFKAKITDTTMNGFFYSGNHWKEPFTAKLNNNYQLPKEENLTYIKEGYNRFSFSFPDTKGRVISLNDAEFDNKVVVVQIMGTWCPNCLDESKFLVNYLKNHNNKKIKVVALAFEVAKTRAVAYQRINRLKKRIGVNYPILLAQYGNAADKTLAQRKLPMLNHVISYPTTIFIDKNRKVRKIHTGFNGPATGEEYEIFKKEFESFVDELVNEKE</sequence>
<dbReference type="AlphaFoldDB" id="A0A2S7WKS1"/>
<dbReference type="Pfam" id="PF00578">
    <property type="entry name" value="AhpC-TSA"/>
    <property type="match status" value="1"/>
</dbReference>
<dbReference type="Gene3D" id="3.40.30.10">
    <property type="entry name" value="Glutaredoxin"/>
    <property type="match status" value="1"/>
</dbReference>
<keyword evidence="3" id="KW-1185">Reference proteome</keyword>
<dbReference type="Proteomes" id="UP000238882">
    <property type="component" value="Unassembled WGS sequence"/>
</dbReference>
<dbReference type="GO" id="GO:0016491">
    <property type="term" value="F:oxidoreductase activity"/>
    <property type="evidence" value="ECO:0007669"/>
    <property type="project" value="InterPro"/>
</dbReference>
<dbReference type="RefSeq" id="WP_105014789.1">
    <property type="nucleotide sequence ID" value="NZ_MSCN01000001.1"/>
</dbReference>
<name>A0A2S7WKS1_9FLAO</name>
<dbReference type="InterPro" id="IPR013766">
    <property type="entry name" value="Thioredoxin_domain"/>
</dbReference>
<evidence type="ECO:0000313" key="3">
    <source>
        <dbReference type="Proteomes" id="UP000238882"/>
    </source>
</evidence>
<dbReference type="InterPro" id="IPR036249">
    <property type="entry name" value="Thioredoxin-like_sf"/>
</dbReference>
<dbReference type="CDD" id="cd02966">
    <property type="entry name" value="TlpA_like_family"/>
    <property type="match status" value="1"/>
</dbReference>
<dbReference type="SUPFAM" id="SSF52833">
    <property type="entry name" value="Thioredoxin-like"/>
    <property type="match status" value="1"/>
</dbReference>
<dbReference type="PROSITE" id="PS51352">
    <property type="entry name" value="THIOREDOXIN_2"/>
    <property type="match status" value="1"/>
</dbReference>
<evidence type="ECO:0000259" key="1">
    <source>
        <dbReference type="PROSITE" id="PS51352"/>
    </source>
</evidence>
<dbReference type="PANTHER" id="PTHR42852">
    <property type="entry name" value="THIOL:DISULFIDE INTERCHANGE PROTEIN DSBE"/>
    <property type="match status" value="1"/>
</dbReference>
<dbReference type="EMBL" id="MSCN01000001">
    <property type="protein sequence ID" value="PQJ78207.1"/>
    <property type="molecule type" value="Genomic_DNA"/>
</dbReference>